<dbReference type="InterPro" id="IPR001841">
    <property type="entry name" value="Znf_RING"/>
</dbReference>
<dbReference type="EMBL" id="MU853892">
    <property type="protein sequence ID" value="KAK3936169.1"/>
    <property type="molecule type" value="Genomic_DNA"/>
</dbReference>
<name>A0AAN6S0Q5_9PEZI</name>
<comment type="caution">
    <text evidence="4">The sequence shown here is derived from an EMBL/GenBank/DDBJ whole genome shotgun (WGS) entry which is preliminary data.</text>
</comment>
<evidence type="ECO:0000256" key="2">
    <source>
        <dbReference type="SAM" id="Phobius"/>
    </source>
</evidence>
<keyword evidence="5" id="KW-1185">Reference proteome</keyword>
<protein>
    <recommendedName>
        <fullName evidence="3">RING-type domain-containing protein</fullName>
    </recommendedName>
</protein>
<dbReference type="PANTHER" id="PTHR22765:SF416">
    <property type="entry name" value="E3 UBIQUITIN-PROTEIN LIGASE GODZILLA"/>
    <property type="match status" value="1"/>
</dbReference>
<dbReference type="Gene3D" id="3.30.40.10">
    <property type="entry name" value="Zinc/RING finger domain, C3HC4 (zinc finger)"/>
    <property type="match status" value="1"/>
</dbReference>
<dbReference type="SMART" id="SM00184">
    <property type="entry name" value="RING"/>
    <property type="match status" value="1"/>
</dbReference>
<dbReference type="GO" id="GO:0061630">
    <property type="term" value="F:ubiquitin protein ligase activity"/>
    <property type="evidence" value="ECO:0007669"/>
    <property type="project" value="TreeGrafter"/>
</dbReference>
<dbReference type="PANTHER" id="PTHR22765">
    <property type="entry name" value="RING FINGER AND PROTEASE ASSOCIATED DOMAIN-CONTAINING"/>
    <property type="match status" value="1"/>
</dbReference>
<dbReference type="GO" id="GO:0006511">
    <property type="term" value="P:ubiquitin-dependent protein catabolic process"/>
    <property type="evidence" value="ECO:0007669"/>
    <property type="project" value="TreeGrafter"/>
</dbReference>
<keyword evidence="1" id="KW-0479">Metal-binding</keyword>
<sequence length="207" mass="22508">MPAVTRSHDPGGESPVVAIVTTVLFVLFVVSLAWVSQRFSSLSVTRQTNSHGANIAGATANGRGMRREPLQEMPVVIYNESLCAAHTPSYDAGSRAAIAPGTRPWPVTRLLAALRWNPNSSIKHQPTTGCKPSPENVFVEDNLKSCAVCTENFIHGTFVRQLPCGHLFHPLCIDPWLLDFATTCPLCRVDLRAPAKVHLKAESARES</sequence>
<evidence type="ECO:0000313" key="4">
    <source>
        <dbReference type="EMBL" id="KAK3936169.1"/>
    </source>
</evidence>
<organism evidence="4 5">
    <name type="scientific">Diplogelasinospora grovesii</name>
    <dbReference type="NCBI Taxonomy" id="303347"/>
    <lineage>
        <taxon>Eukaryota</taxon>
        <taxon>Fungi</taxon>
        <taxon>Dikarya</taxon>
        <taxon>Ascomycota</taxon>
        <taxon>Pezizomycotina</taxon>
        <taxon>Sordariomycetes</taxon>
        <taxon>Sordariomycetidae</taxon>
        <taxon>Sordariales</taxon>
        <taxon>Diplogelasinosporaceae</taxon>
        <taxon>Diplogelasinospora</taxon>
    </lineage>
</organism>
<dbReference type="SUPFAM" id="SSF57850">
    <property type="entry name" value="RING/U-box"/>
    <property type="match status" value="1"/>
</dbReference>
<keyword evidence="1" id="KW-0862">Zinc</keyword>
<feature type="domain" description="RING-type" evidence="3">
    <location>
        <begin position="146"/>
        <end position="188"/>
    </location>
</feature>
<dbReference type="Pfam" id="PF13639">
    <property type="entry name" value="zf-RING_2"/>
    <property type="match status" value="1"/>
</dbReference>
<evidence type="ECO:0000259" key="3">
    <source>
        <dbReference type="PROSITE" id="PS50089"/>
    </source>
</evidence>
<feature type="transmembrane region" description="Helical" evidence="2">
    <location>
        <begin position="16"/>
        <end position="36"/>
    </location>
</feature>
<dbReference type="Proteomes" id="UP001303473">
    <property type="component" value="Unassembled WGS sequence"/>
</dbReference>
<dbReference type="InterPro" id="IPR051826">
    <property type="entry name" value="E3_ubiquitin-ligase_domain"/>
</dbReference>
<dbReference type="GO" id="GO:0005737">
    <property type="term" value="C:cytoplasm"/>
    <property type="evidence" value="ECO:0007669"/>
    <property type="project" value="TreeGrafter"/>
</dbReference>
<keyword evidence="2" id="KW-1133">Transmembrane helix</keyword>
<evidence type="ECO:0000256" key="1">
    <source>
        <dbReference type="PROSITE-ProRule" id="PRU00175"/>
    </source>
</evidence>
<accession>A0AAN6S0Q5</accession>
<dbReference type="AlphaFoldDB" id="A0AAN6S0Q5"/>
<proteinExistence type="predicted"/>
<dbReference type="CDD" id="cd16454">
    <property type="entry name" value="RING-H2_PA-TM-RING"/>
    <property type="match status" value="1"/>
</dbReference>
<keyword evidence="1" id="KW-0863">Zinc-finger</keyword>
<dbReference type="GO" id="GO:0008270">
    <property type="term" value="F:zinc ion binding"/>
    <property type="evidence" value="ECO:0007669"/>
    <property type="project" value="UniProtKB-KW"/>
</dbReference>
<dbReference type="InterPro" id="IPR013083">
    <property type="entry name" value="Znf_RING/FYVE/PHD"/>
</dbReference>
<keyword evidence="2" id="KW-0472">Membrane</keyword>
<keyword evidence="2" id="KW-0812">Transmembrane</keyword>
<reference evidence="5" key="1">
    <citation type="journal article" date="2023" name="Mol. Phylogenet. Evol.">
        <title>Genome-scale phylogeny and comparative genomics of the fungal order Sordariales.</title>
        <authorList>
            <person name="Hensen N."/>
            <person name="Bonometti L."/>
            <person name="Westerberg I."/>
            <person name="Brannstrom I.O."/>
            <person name="Guillou S."/>
            <person name="Cros-Aarteil S."/>
            <person name="Calhoun S."/>
            <person name="Haridas S."/>
            <person name="Kuo A."/>
            <person name="Mondo S."/>
            <person name="Pangilinan J."/>
            <person name="Riley R."/>
            <person name="LaButti K."/>
            <person name="Andreopoulos B."/>
            <person name="Lipzen A."/>
            <person name="Chen C."/>
            <person name="Yan M."/>
            <person name="Daum C."/>
            <person name="Ng V."/>
            <person name="Clum A."/>
            <person name="Steindorff A."/>
            <person name="Ohm R.A."/>
            <person name="Martin F."/>
            <person name="Silar P."/>
            <person name="Natvig D.O."/>
            <person name="Lalanne C."/>
            <person name="Gautier V."/>
            <person name="Ament-Velasquez S.L."/>
            <person name="Kruys A."/>
            <person name="Hutchinson M.I."/>
            <person name="Powell A.J."/>
            <person name="Barry K."/>
            <person name="Miller A.N."/>
            <person name="Grigoriev I.V."/>
            <person name="Debuchy R."/>
            <person name="Gladieux P."/>
            <person name="Hiltunen Thoren M."/>
            <person name="Johannesson H."/>
        </authorList>
    </citation>
    <scope>NUCLEOTIDE SEQUENCE [LARGE SCALE GENOMIC DNA]</scope>
    <source>
        <strain evidence="5">CBS 340.73</strain>
    </source>
</reference>
<dbReference type="PROSITE" id="PS50089">
    <property type="entry name" value="ZF_RING_2"/>
    <property type="match status" value="1"/>
</dbReference>
<gene>
    <name evidence="4" type="ORF">QBC46DRAFT_420171</name>
</gene>
<evidence type="ECO:0000313" key="5">
    <source>
        <dbReference type="Proteomes" id="UP001303473"/>
    </source>
</evidence>